<dbReference type="PANTHER" id="PTHR39966:SF1">
    <property type="entry name" value="HEMERYTHRIN-LIKE DOMAIN-CONTAINING PROTEIN"/>
    <property type="match status" value="1"/>
</dbReference>
<proteinExistence type="predicted"/>
<keyword evidence="3" id="KW-1185">Reference proteome</keyword>
<dbReference type="InterPro" id="IPR012312">
    <property type="entry name" value="Hemerythrin-like"/>
</dbReference>
<accession>A0A1Y6CXD6</accession>
<protein>
    <submittedName>
        <fullName evidence="2">Hemerythrin-like domain-containing protein</fullName>
    </submittedName>
</protein>
<evidence type="ECO:0000313" key="3">
    <source>
        <dbReference type="Proteomes" id="UP000192923"/>
    </source>
</evidence>
<dbReference type="CDD" id="cd12108">
    <property type="entry name" value="Hr-like"/>
    <property type="match status" value="1"/>
</dbReference>
<feature type="domain" description="Hemerythrin-like" evidence="1">
    <location>
        <begin position="5"/>
        <end position="138"/>
    </location>
</feature>
<dbReference type="AlphaFoldDB" id="A0A1Y6CXD6"/>
<dbReference type="EMBL" id="FXAM01000001">
    <property type="protein sequence ID" value="SMF95339.1"/>
    <property type="molecule type" value="Genomic_DNA"/>
</dbReference>
<dbReference type="RefSeq" id="WP_085213481.1">
    <property type="nucleotide sequence ID" value="NZ_FXAM01000001.1"/>
</dbReference>
<dbReference type="PANTHER" id="PTHR39966">
    <property type="entry name" value="BLL2471 PROTEIN-RELATED"/>
    <property type="match status" value="1"/>
</dbReference>
<reference evidence="2 3" key="1">
    <citation type="submission" date="2016-12" db="EMBL/GenBank/DDBJ databases">
        <authorList>
            <person name="Song W.-J."/>
            <person name="Kurnit D.M."/>
        </authorList>
    </citation>
    <scope>NUCLEOTIDE SEQUENCE [LARGE SCALE GENOMIC DNA]</scope>
    <source>
        <strain evidence="2 3">175</strain>
    </source>
</reference>
<dbReference type="Proteomes" id="UP000192923">
    <property type="component" value="Unassembled WGS sequence"/>
</dbReference>
<sequence>MHRLLNELHQDHVNLGRVLRILENQLGLLRAGADADIHVLGEIIDYVQSYPDLVHHPREDMIFAAYRARALPGIDVIERLMAEHRTLLDSTAQLKVSLEQWHCDSPMPREQVAGQIDDYLRLQWEHLNLEEGSIYGMLAEGLGEEDWAGIEAGLPPGSDPLFTDQMRRRYQNIYERVVESAY</sequence>
<organism evidence="2 3">
    <name type="scientific">Methylomagnum ishizawai</name>
    <dbReference type="NCBI Taxonomy" id="1760988"/>
    <lineage>
        <taxon>Bacteria</taxon>
        <taxon>Pseudomonadati</taxon>
        <taxon>Pseudomonadota</taxon>
        <taxon>Gammaproteobacteria</taxon>
        <taxon>Methylococcales</taxon>
        <taxon>Methylococcaceae</taxon>
        <taxon>Methylomagnum</taxon>
    </lineage>
</organism>
<dbReference type="OrthoDB" id="7349010at2"/>
<dbReference type="Gene3D" id="1.20.120.520">
    <property type="entry name" value="nmb1532 protein domain like"/>
    <property type="match status" value="1"/>
</dbReference>
<dbReference type="Pfam" id="PF01814">
    <property type="entry name" value="Hemerythrin"/>
    <property type="match status" value="1"/>
</dbReference>
<evidence type="ECO:0000313" key="2">
    <source>
        <dbReference type="EMBL" id="SMF95339.1"/>
    </source>
</evidence>
<gene>
    <name evidence="2" type="ORF">SAMN02949497_2700</name>
</gene>
<name>A0A1Y6CXD6_9GAMM</name>
<dbReference type="GO" id="GO:0005886">
    <property type="term" value="C:plasma membrane"/>
    <property type="evidence" value="ECO:0007669"/>
    <property type="project" value="TreeGrafter"/>
</dbReference>
<evidence type="ECO:0000259" key="1">
    <source>
        <dbReference type="Pfam" id="PF01814"/>
    </source>
</evidence>